<dbReference type="GO" id="GO:0022857">
    <property type="term" value="F:transmembrane transporter activity"/>
    <property type="evidence" value="ECO:0007669"/>
    <property type="project" value="InterPro"/>
</dbReference>
<dbReference type="Proteomes" id="UP000270661">
    <property type="component" value="Unassembled WGS sequence"/>
</dbReference>
<dbReference type="GO" id="GO:0005886">
    <property type="term" value="C:plasma membrane"/>
    <property type="evidence" value="ECO:0007669"/>
    <property type="project" value="UniProtKB-SubCell"/>
</dbReference>
<dbReference type="Pfam" id="PF07690">
    <property type="entry name" value="MFS_1"/>
    <property type="match status" value="1"/>
</dbReference>
<name>A0A3M3DXW8_9PSED</name>
<organism evidence="9 10">
    <name type="scientific">Pseudomonas corrugata</name>
    <dbReference type="NCBI Taxonomy" id="47879"/>
    <lineage>
        <taxon>Bacteria</taxon>
        <taxon>Pseudomonadati</taxon>
        <taxon>Pseudomonadota</taxon>
        <taxon>Gammaproteobacteria</taxon>
        <taxon>Pseudomonadales</taxon>
        <taxon>Pseudomonadaceae</taxon>
        <taxon>Pseudomonas</taxon>
    </lineage>
</organism>
<dbReference type="PANTHER" id="PTHR23513">
    <property type="entry name" value="INTEGRAL MEMBRANE EFFLUX PROTEIN-RELATED"/>
    <property type="match status" value="1"/>
</dbReference>
<feature type="region of interest" description="Disordered" evidence="7">
    <location>
        <begin position="1"/>
        <end position="21"/>
    </location>
</feature>
<sequence length="428" mass="46946">MDAWDDISSTSPPPPLRQRTLSRSSMRKDYLAFFTSLFLSRLADQILLFIVPLIVFQTTNSVSWAGLAFFVESLPRYLSFPICGALCDKFPPIRILHISQVYRAVACAVATALYGIFGGLYWIIALSAVCGVLTTQGIMAREVVMPHIFKHYTYTKTLSYSQIADQGGLVLGPLLAALMLDVWAWHWVVVAISALFLSADLAMRYWQRTSSVTLETFEQHQDLWLNPLRIAFSHIRNLAELKRIISLAVGVNLIIGVTLATSAAMVIGQYSAGKDYYAGLQAAGAMTTIVILFLLARFTLPLKWLGILSYTLIATGAFLTALSPNAWGYVVGFLLVVGFDKMFNVYMRSTRQQVIPPQDFGKTVGVITLLNNLSQPLAGLLVALLAAPIGLQKVILLLALATGLIGLGVVVAYRSPRPRSTHFGANTH</sequence>
<evidence type="ECO:0000256" key="5">
    <source>
        <dbReference type="ARBA" id="ARBA00022989"/>
    </source>
</evidence>
<evidence type="ECO:0000313" key="10">
    <source>
        <dbReference type="Proteomes" id="UP000270661"/>
    </source>
</evidence>
<evidence type="ECO:0008006" key="11">
    <source>
        <dbReference type="Google" id="ProtNLM"/>
    </source>
</evidence>
<keyword evidence="5 8" id="KW-1133">Transmembrane helix</keyword>
<keyword evidence="10" id="KW-1185">Reference proteome</keyword>
<feature type="transmembrane region" description="Helical" evidence="8">
    <location>
        <begin position="326"/>
        <end position="343"/>
    </location>
</feature>
<feature type="transmembrane region" description="Helical" evidence="8">
    <location>
        <begin position="302"/>
        <end position="320"/>
    </location>
</feature>
<evidence type="ECO:0000256" key="2">
    <source>
        <dbReference type="ARBA" id="ARBA00022448"/>
    </source>
</evidence>
<dbReference type="SUPFAM" id="SSF103473">
    <property type="entry name" value="MFS general substrate transporter"/>
    <property type="match status" value="1"/>
</dbReference>
<dbReference type="EMBL" id="RBOJ01000107">
    <property type="protein sequence ID" value="RMM42192.1"/>
    <property type="molecule type" value="Genomic_DNA"/>
</dbReference>
<evidence type="ECO:0000256" key="1">
    <source>
        <dbReference type="ARBA" id="ARBA00004651"/>
    </source>
</evidence>
<evidence type="ECO:0000256" key="7">
    <source>
        <dbReference type="SAM" id="MobiDB-lite"/>
    </source>
</evidence>
<comment type="caution">
    <text evidence="9">The sequence shown here is derived from an EMBL/GenBank/DDBJ whole genome shotgun (WGS) entry which is preliminary data.</text>
</comment>
<evidence type="ECO:0000256" key="3">
    <source>
        <dbReference type="ARBA" id="ARBA00022475"/>
    </source>
</evidence>
<dbReference type="PANTHER" id="PTHR23513:SF9">
    <property type="entry name" value="ENTEROBACTIN EXPORTER ENTS"/>
    <property type="match status" value="1"/>
</dbReference>
<evidence type="ECO:0000256" key="4">
    <source>
        <dbReference type="ARBA" id="ARBA00022692"/>
    </source>
</evidence>
<reference evidence="9 10" key="1">
    <citation type="submission" date="2018-08" db="EMBL/GenBank/DDBJ databases">
        <title>Recombination of ecologically and evolutionarily significant loci maintains genetic cohesion in the Pseudomonas syringae species complex.</title>
        <authorList>
            <person name="Dillon M."/>
            <person name="Thakur S."/>
            <person name="Almeida R.N.D."/>
            <person name="Weir B.S."/>
            <person name="Guttman D.S."/>
        </authorList>
    </citation>
    <scope>NUCLEOTIDE SEQUENCE [LARGE SCALE GENOMIC DNA]</scope>
    <source>
        <strain evidence="9 10">NCPPB2445</strain>
    </source>
</reference>
<evidence type="ECO:0000256" key="6">
    <source>
        <dbReference type="ARBA" id="ARBA00023136"/>
    </source>
</evidence>
<dbReference type="InterPro" id="IPR011701">
    <property type="entry name" value="MFS"/>
</dbReference>
<dbReference type="AlphaFoldDB" id="A0A3M3DXW8"/>
<keyword evidence="2" id="KW-0813">Transport</keyword>
<proteinExistence type="predicted"/>
<comment type="subcellular location">
    <subcellularLocation>
        <location evidence="1">Cell membrane</location>
        <topology evidence="1">Multi-pass membrane protein</topology>
    </subcellularLocation>
</comment>
<evidence type="ECO:0000313" key="9">
    <source>
        <dbReference type="EMBL" id="RMM42192.1"/>
    </source>
</evidence>
<feature type="transmembrane region" description="Helical" evidence="8">
    <location>
        <begin position="101"/>
        <end position="124"/>
    </location>
</feature>
<keyword evidence="6 8" id="KW-0472">Membrane</keyword>
<feature type="transmembrane region" description="Helical" evidence="8">
    <location>
        <begin position="364"/>
        <end position="389"/>
    </location>
</feature>
<accession>A0A3M3DXW8</accession>
<dbReference type="CDD" id="cd06173">
    <property type="entry name" value="MFS_MefA_like"/>
    <property type="match status" value="1"/>
</dbReference>
<feature type="transmembrane region" description="Helical" evidence="8">
    <location>
        <begin position="183"/>
        <end position="203"/>
    </location>
</feature>
<keyword evidence="3" id="KW-1003">Cell membrane</keyword>
<evidence type="ECO:0000256" key="8">
    <source>
        <dbReference type="SAM" id="Phobius"/>
    </source>
</evidence>
<feature type="transmembrane region" description="Helical" evidence="8">
    <location>
        <begin position="395"/>
        <end position="413"/>
    </location>
</feature>
<keyword evidence="4 8" id="KW-0812">Transmembrane</keyword>
<dbReference type="InterPro" id="IPR036259">
    <property type="entry name" value="MFS_trans_sf"/>
</dbReference>
<dbReference type="Gene3D" id="1.20.1250.20">
    <property type="entry name" value="MFS general substrate transporter like domains"/>
    <property type="match status" value="1"/>
</dbReference>
<gene>
    <name evidence="9" type="ORF">ALQ77_04676</name>
</gene>
<dbReference type="STRING" id="47879.AXG94_06115"/>
<feature type="transmembrane region" description="Helical" evidence="8">
    <location>
        <begin position="276"/>
        <end position="295"/>
    </location>
</feature>
<feature type="transmembrane region" description="Helical" evidence="8">
    <location>
        <begin position="244"/>
        <end position="270"/>
    </location>
</feature>
<protein>
    <recommendedName>
        <fullName evidence="11">Major facilitator superfamily (MFS) profile domain-containing protein</fullName>
    </recommendedName>
</protein>